<organism evidence="10 11">
    <name type="scientific">Faecalicoccus acidiformans</name>
    <dbReference type="NCBI Taxonomy" id="915173"/>
    <lineage>
        <taxon>Bacteria</taxon>
        <taxon>Bacillati</taxon>
        <taxon>Bacillota</taxon>
        <taxon>Erysipelotrichia</taxon>
        <taxon>Erysipelotrichales</taxon>
        <taxon>Erysipelotrichaceae</taxon>
        <taxon>Faecalicoccus</taxon>
    </lineage>
</organism>
<feature type="binding site" evidence="7 8">
    <location>
        <position position="29"/>
    </location>
    <ligand>
        <name>S-adenosyl-L-methionine</name>
        <dbReference type="ChEBI" id="CHEBI:59789"/>
    </ligand>
</feature>
<evidence type="ECO:0000259" key="9">
    <source>
        <dbReference type="SMART" id="SM00650"/>
    </source>
</evidence>
<evidence type="ECO:0000256" key="5">
    <source>
        <dbReference type="ARBA" id="ARBA00022691"/>
    </source>
</evidence>
<keyword evidence="5 7" id="KW-0949">S-adenosyl-L-methionine</keyword>
<keyword evidence="2 7" id="KW-0698">rRNA processing</keyword>
<dbReference type="Gene3D" id="3.40.50.150">
    <property type="entry name" value="Vaccinia Virus protein VP39"/>
    <property type="match status" value="1"/>
</dbReference>
<evidence type="ECO:0000256" key="1">
    <source>
        <dbReference type="ARBA" id="ARBA00022490"/>
    </source>
</evidence>
<comment type="similarity">
    <text evidence="7">Belongs to the class I-like SAM-binding methyltransferase superfamily. rRNA adenine N(6)-methyltransferase family. RsmA subfamily.</text>
</comment>
<evidence type="ECO:0000256" key="6">
    <source>
        <dbReference type="ARBA" id="ARBA00022884"/>
    </source>
</evidence>
<feature type="binding site" evidence="7 8">
    <location>
        <position position="56"/>
    </location>
    <ligand>
        <name>S-adenosyl-L-methionine</name>
        <dbReference type="ChEBI" id="CHEBI:59789"/>
    </ligand>
</feature>
<evidence type="ECO:0000256" key="3">
    <source>
        <dbReference type="ARBA" id="ARBA00022603"/>
    </source>
</evidence>
<dbReference type="InterPro" id="IPR023165">
    <property type="entry name" value="rRNA_Ade_diMease-like_C"/>
</dbReference>
<dbReference type="InterPro" id="IPR029063">
    <property type="entry name" value="SAM-dependent_MTases_sf"/>
</dbReference>
<dbReference type="GO" id="GO:0052908">
    <property type="term" value="F:16S rRNA (adenine(1518)-N(6)/adenine(1519)-N(6))-dimethyltransferase activity"/>
    <property type="evidence" value="ECO:0007669"/>
    <property type="project" value="UniProtKB-EC"/>
</dbReference>
<evidence type="ECO:0000256" key="7">
    <source>
        <dbReference type="HAMAP-Rule" id="MF_00607"/>
    </source>
</evidence>
<feature type="binding site" evidence="7 8">
    <location>
        <position position="31"/>
    </location>
    <ligand>
        <name>S-adenosyl-L-methionine</name>
        <dbReference type="ChEBI" id="CHEBI:59789"/>
    </ligand>
</feature>
<dbReference type="EC" id="2.1.1.182" evidence="7"/>
<protein>
    <recommendedName>
        <fullName evidence="7">Ribosomal RNA small subunit methyltransferase A</fullName>
        <ecNumber evidence="7">2.1.1.182</ecNumber>
    </recommendedName>
    <alternativeName>
        <fullName evidence="7">16S rRNA (adenine(1518)-N(6)/adenine(1519)-N(6))-dimethyltransferase</fullName>
    </alternativeName>
    <alternativeName>
        <fullName evidence="7">16S rRNA dimethyladenosine transferase</fullName>
    </alternativeName>
    <alternativeName>
        <fullName evidence="7">16S rRNA dimethylase</fullName>
    </alternativeName>
    <alternativeName>
        <fullName evidence="7">S-adenosylmethionine-6-N', N'-adenosyl(rRNA) dimethyltransferase</fullName>
    </alternativeName>
</protein>
<keyword evidence="6 7" id="KW-0694">RNA-binding</keyword>
<feature type="binding site" evidence="7 8">
    <location>
        <position position="100"/>
    </location>
    <ligand>
        <name>S-adenosyl-L-methionine</name>
        <dbReference type="ChEBI" id="CHEBI:59789"/>
    </ligand>
</feature>
<evidence type="ECO:0000313" key="10">
    <source>
        <dbReference type="EMBL" id="MBM6831193.1"/>
    </source>
</evidence>
<dbReference type="Proteomes" id="UP000775500">
    <property type="component" value="Unassembled WGS sequence"/>
</dbReference>
<keyword evidence="4 7" id="KW-0808">Transferase</keyword>
<dbReference type="PANTHER" id="PTHR11727">
    <property type="entry name" value="DIMETHYLADENOSINE TRANSFERASE"/>
    <property type="match status" value="1"/>
</dbReference>
<keyword evidence="11" id="KW-1185">Reference proteome</keyword>
<comment type="catalytic activity">
    <reaction evidence="7">
        <text>adenosine(1518)/adenosine(1519) in 16S rRNA + 4 S-adenosyl-L-methionine = N(6)-dimethyladenosine(1518)/N(6)-dimethyladenosine(1519) in 16S rRNA + 4 S-adenosyl-L-homocysteine + 4 H(+)</text>
        <dbReference type="Rhea" id="RHEA:19609"/>
        <dbReference type="Rhea" id="RHEA-COMP:10232"/>
        <dbReference type="Rhea" id="RHEA-COMP:10233"/>
        <dbReference type="ChEBI" id="CHEBI:15378"/>
        <dbReference type="ChEBI" id="CHEBI:57856"/>
        <dbReference type="ChEBI" id="CHEBI:59789"/>
        <dbReference type="ChEBI" id="CHEBI:74411"/>
        <dbReference type="ChEBI" id="CHEBI:74493"/>
        <dbReference type="EC" id="2.1.1.182"/>
    </reaction>
</comment>
<dbReference type="InterPro" id="IPR020598">
    <property type="entry name" value="rRNA_Ade_methylase_Trfase_N"/>
</dbReference>
<keyword evidence="1 7" id="KW-0963">Cytoplasm</keyword>
<dbReference type="EMBL" id="JACJLU010000003">
    <property type="protein sequence ID" value="MBM6831193.1"/>
    <property type="molecule type" value="Genomic_DNA"/>
</dbReference>
<feature type="binding site" evidence="7 8">
    <location>
        <position position="125"/>
    </location>
    <ligand>
        <name>S-adenosyl-L-methionine</name>
        <dbReference type="ChEBI" id="CHEBI:59789"/>
    </ligand>
</feature>
<dbReference type="InterPro" id="IPR001737">
    <property type="entry name" value="KsgA/Erm"/>
</dbReference>
<dbReference type="InterPro" id="IPR020596">
    <property type="entry name" value="rRNA_Ade_Mease_Trfase_CS"/>
</dbReference>
<comment type="function">
    <text evidence="7">Specifically dimethylates two adjacent adenosines (A1518 and A1519) in the loop of a conserved hairpin near the 3'-end of 16S rRNA in the 30S particle. May play a critical role in biogenesis of 30S subunits.</text>
</comment>
<accession>A0ABS2FMF9</accession>
<gene>
    <name evidence="7 10" type="primary">rsmA</name>
    <name evidence="7" type="synonym">ksgA</name>
    <name evidence="10" type="ORF">H5982_03590</name>
</gene>
<dbReference type="InterPro" id="IPR011530">
    <property type="entry name" value="rRNA_adenine_dimethylase"/>
</dbReference>
<dbReference type="Pfam" id="PF00398">
    <property type="entry name" value="RrnaAD"/>
    <property type="match status" value="1"/>
</dbReference>
<dbReference type="Gene3D" id="1.10.8.100">
    <property type="entry name" value="Ribosomal RNA adenine dimethylase-like, domain 2"/>
    <property type="match status" value="1"/>
</dbReference>
<dbReference type="PROSITE" id="PS01131">
    <property type="entry name" value="RRNA_A_DIMETH"/>
    <property type="match status" value="1"/>
</dbReference>
<dbReference type="PROSITE" id="PS51689">
    <property type="entry name" value="SAM_RNA_A_N6_MT"/>
    <property type="match status" value="1"/>
</dbReference>
<evidence type="ECO:0000256" key="2">
    <source>
        <dbReference type="ARBA" id="ARBA00022552"/>
    </source>
</evidence>
<proteinExistence type="inferred from homology"/>
<name>A0ABS2FMF9_9FIRM</name>
<comment type="caution">
    <text evidence="10">The sequence shown here is derived from an EMBL/GenBank/DDBJ whole genome shotgun (WGS) entry which is preliminary data.</text>
</comment>
<feature type="binding site" evidence="7 8">
    <location>
        <position position="77"/>
    </location>
    <ligand>
        <name>S-adenosyl-L-methionine</name>
        <dbReference type="ChEBI" id="CHEBI:59789"/>
    </ligand>
</feature>
<dbReference type="HAMAP" id="MF_00607">
    <property type="entry name" value="16SrRNA_methyltr_A"/>
    <property type="match status" value="1"/>
</dbReference>
<dbReference type="SMART" id="SM00650">
    <property type="entry name" value="rADc"/>
    <property type="match status" value="1"/>
</dbReference>
<comment type="subcellular location">
    <subcellularLocation>
        <location evidence="7">Cytoplasm</location>
    </subcellularLocation>
</comment>
<sequence>MMQPIATIKRTKEIQDKYQIFTKKNYGQNFIIEPKIVEKIADYAIQDPDELVFEIGPGIGALTEFLCQKAKRVIALEIDSRLPSILQAEVKGDLTVLLQDVLETDIDQLIRSYRKPNQKVVFASNLPYYITTPILFRLFEAKEPIERITVMMQKEVGQRFLADSKDKEYNALSVITQYRCDIKKVMDVSRHVFWPKPNVDSMVLSFSFHHRYALEQEELFFEMVKACFQQRRKTIANNMGKWIKDKMQAEQILKAAGIDPETRAQQLGLEEFIKLFDEVKFYEGASTGKSESGIGCHRETK</sequence>
<reference evidence="10 11" key="1">
    <citation type="journal article" date="2021" name="Sci. Rep.">
        <title>The distribution of antibiotic resistance genes in chicken gut microbiota commensals.</title>
        <authorList>
            <person name="Juricova H."/>
            <person name="Matiasovicova J."/>
            <person name="Kubasova T."/>
            <person name="Cejkova D."/>
            <person name="Rychlik I."/>
        </authorList>
    </citation>
    <scope>NUCLEOTIDE SEQUENCE [LARGE SCALE GENOMIC DNA]</scope>
    <source>
        <strain evidence="10 11">An423</strain>
    </source>
</reference>
<feature type="domain" description="Ribosomal RNA adenine methylase transferase N-terminal" evidence="9">
    <location>
        <begin position="36"/>
        <end position="210"/>
    </location>
</feature>
<keyword evidence="3 7" id="KW-0489">Methyltransferase</keyword>
<evidence type="ECO:0000256" key="8">
    <source>
        <dbReference type="PROSITE-ProRule" id="PRU01026"/>
    </source>
</evidence>
<evidence type="ECO:0000256" key="4">
    <source>
        <dbReference type="ARBA" id="ARBA00022679"/>
    </source>
</evidence>
<dbReference type="PANTHER" id="PTHR11727:SF7">
    <property type="entry name" value="DIMETHYLADENOSINE TRANSFERASE-RELATED"/>
    <property type="match status" value="1"/>
</dbReference>
<evidence type="ECO:0000313" key="11">
    <source>
        <dbReference type="Proteomes" id="UP000775500"/>
    </source>
</evidence>
<dbReference type="NCBIfam" id="TIGR00755">
    <property type="entry name" value="ksgA"/>
    <property type="match status" value="1"/>
</dbReference>
<dbReference type="SUPFAM" id="SSF53335">
    <property type="entry name" value="S-adenosyl-L-methionine-dependent methyltransferases"/>
    <property type="match status" value="1"/>
</dbReference>